<dbReference type="GO" id="GO:0005886">
    <property type="term" value="C:plasma membrane"/>
    <property type="evidence" value="ECO:0007669"/>
    <property type="project" value="UniProtKB-SubCell"/>
</dbReference>
<keyword evidence="8 10" id="KW-0139">CF(1)</keyword>
<evidence type="ECO:0000313" key="12">
    <source>
        <dbReference type="Proteomes" id="UP000006008"/>
    </source>
</evidence>
<dbReference type="Pfam" id="PF00231">
    <property type="entry name" value="ATP-synt"/>
    <property type="match status" value="1"/>
</dbReference>
<dbReference type="Gene3D" id="3.40.1380.10">
    <property type="match status" value="1"/>
</dbReference>
<dbReference type="EMBL" id="ADLD01000003">
    <property type="protein sequence ID" value="EHB93465.1"/>
    <property type="molecule type" value="Genomic_DNA"/>
</dbReference>
<evidence type="ECO:0000313" key="11">
    <source>
        <dbReference type="EMBL" id="EHB93465.1"/>
    </source>
</evidence>
<protein>
    <recommendedName>
        <fullName evidence="10">ATP synthase gamma chain</fullName>
    </recommendedName>
    <alternativeName>
        <fullName evidence="10">ATP synthase F1 sector gamma subunit</fullName>
    </alternativeName>
    <alternativeName>
        <fullName evidence="10">F-ATPase gamma subunit</fullName>
    </alternativeName>
</protein>
<comment type="function">
    <text evidence="1 10">Produces ATP from ADP in the presence of a proton gradient across the membrane. The gamma chain is believed to be important in regulating ATPase activity and the flow of protons through the CF(0) complex.</text>
</comment>
<dbReference type="PRINTS" id="PR00126">
    <property type="entry name" value="ATPASEGAMMA"/>
</dbReference>
<dbReference type="SUPFAM" id="SSF52943">
    <property type="entry name" value="ATP synthase (F1-ATPase), gamma subunit"/>
    <property type="match status" value="1"/>
</dbReference>
<evidence type="ECO:0000256" key="1">
    <source>
        <dbReference type="ARBA" id="ARBA00003456"/>
    </source>
</evidence>
<dbReference type="GeneID" id="92816657"/>
<dbReference type="eggNOG" id="COG0224">
    <property type="taxonomic scope" value="Bacteria"/>
</dbReference>
<evidence type="ECO:0000256" key="2">
    <source>
        <dbReference type="ARBA" id="ARBA00004170"/>
    </source>
</evidence>
<comment type="subunit">
    <text evidence="10">F-type ATPases have 2 components, CF(1) - the catalytic core - and CF(0) - the membrane proton channel. CF(1) has five subunits: alpha(3), beta(3), gamma(1), delta(1), epsilon(1). CF(0) has three main subunits: a, b and c.</text>
</comment>
<dbReference type="GO" id="GO:0042777">
    <property type="term" value="P:proton motive force-driven plasma membrane ATP synthesis"/>
    <property type="evidence" value="ECO:0007669"/>
    <property type="project" value="UniProtKB-UniRule"/>
</dbReference>
<dbReference type="STRING" id="742725.HMPREF9450_00236"/>
<evidence type="ECO:0000256" key="4">
    <source>
        <dbReference type="ARBA" id="ARBA00022448"/>
    </source>
</evidence>
<name>G5H5M6_9BACT</name>
<dbReference type="AlphaFoldDB" id="G5H5M6"/>
<evidence type="ECO:0000256" key="7">
    <source>
        <dbReference type="ARBA" id="ARBA00023136"/>
    </source>
</evidence>
<dbReference type="HAMAP" id="MF_00815">
    <property type="entry name" value="ATP_synth_gamma_bact"/>
    <property type="match status" value="1"/>
</dbReference>
<dbReference type="GO" id="GO:0005524">
    <property type="term" value="F:ATP binding"/>
    <property type="evidence" value="ECO:0007669"/>
    <property type="project" value="UniProtKB-UniRule"/>
</dbReference>
<dbReference type="PANTHER" id="PTHR11693">
    <property type="entry name" value="ATP SYNTHASE GAMMA CHAIN"/>
    <property type="match status" value="1"/>
</dbReference>
<sequence length="291" mass="32253">MASLKEVKARIASVNSTLKITSAMKMVASAKLHRAQAAIESMLPYEKKLNSMLAGFLTSGVQVDSTLAREREVQRVALVAVSSNTSLCGAFNANVIKKLNARLEDYQSLGRENILIYPIGKKVEKAVRKEGYEPQGSYQSMIDKPDYQAAAELAEQLMEMFEKGEVDRVELIYNHFKSTAVQVMTDEQYLPVEMPEEPQQAPDQYRPDYIVEPSAAEVVQTLVPQVLSLKIFTILLDSSAAEHAARTIAMQMATDNATALLQELKIQYNKSRQQAITNELLDMMGGETAAN</sequence>
<proteinExistence type="inferred from homology"/>
<dbReference type="InterPro" id="IPR035968">
    <property type="entry name" value="ATP_synth_F1_ATPase_gsu"/>
</dbReference>
<comment type="similarity">
    <text evidence="3 10">Belongs to the ATPase gamma chain family.</text>
</comment>
<accession>G5H5M6</accession>
<evidence type="ECO:0000256" key="8">
    <source>
        <dbReference type="ARBA" id="ARBA00023196"/>
    </source>
</evidence>
<comment type="subcellular location">
    <subcellularLocation>
        <location evidence="10">Cell membrane</location>
        <topology evidence="10">Peripheral membrane protein</topology>
    </subcellularLocation>
    <subcellularLocation>
        <location evidence="2">Membrane</location>
        <topology evidence="2">Peripheral membrane protein</topology>
    </subcellularLocation>
</comment>
<dbReference type="CDD" id="cd12151">
    <property type="entry name" value="F1-ATPase_gamma"/>
    <property type="match status" value="1"/>
</dbReference>
<keyword evidence="5 10" id="KW-0375">Hydrogen ion transport</keyword>
<keyword evidence="9 10" id="KW-0066">ATP synthesis</keyword>
<gene>
    <name evidence="10" type="primary">atpG</name>
    <name evidence="11" type="ORF">HMPREF9450_00236</name>
</gene>
<evidence type="ECO:0000256" key="5">
    <source>
        <dbReference type="ARBA" id="ARBA00022781"/>
    </source>
</evidence>
<keyword evidence="7 10" id="KW-0472">Membrane</keyword>
<dbReference type="RefSeq" id="WP_009133042.1">
    <property type="nucleotide sequence ID" value="NZ_CP102250.1"/>
</dbReference>
<evidence type="ECO:0000256" key="3">
    <source>
        <dbReference type="ARBA" id="ARBA00007681"/>
    </source>
</evidence>
<dbReference type="Proteomes" id="UP000006008">
    <property type="component" value="Unassembled WGS sequence"/>
</dbReference>
<dbReference type="PANTHER" id="PTHR11693:SF22">
    <property type="entry name" value="ATP SYNTHASE SUBUNIT GAMMA, MITOCHONDRIAL"/>
    <property type="match status" value="1"/>
</dbReference>
<dbReference type="GO" id="GO:0045259">
    <property type="term" value="C:proton-transporting ATP synthase complex"/>
    <property type="evidence" value="ECO:0007669"/>
    <property type="project" value="UniProtKB-KW"/>
</dbReference>
<organism evidence="11 12">
    <name type="scientific">Alistipes indistinctus YIT 12060</name>
    <dbReference type="NCBI Taxonomy" id="742725"/>
    <lineage>
        <taxon>Bacteria</taxon>
        <taxon>Pseudomonadati</taxon>
        <taxon>Bacteroidota</taxon>
        <taxon>Bacteroidia</taxon>
        <taxon>Bacteroidales</taxon>
        <taxon>Rikenellaceae</taxon>
        <taxon>Alistipes</taxon>
    </lineage>
</organism>
<keyword evidence="6 10" id="KW-0406">Ion transport</keyword>
<evidence type="ECO:0000256" key="9">
    <source>
        <dbReference type="ARBA" id="ARBA00023310"/>
    </source>
</evidence>
<dbReference type="OrthoDB" id="9812769at2"/>
<dbReference type="NCBIfam" id="NF009959">
    <property type="entry name" value="PRK13426.1"/>
    <property type="match status" value="1"/>
</dbReference>
<keyword evidence="10" id="KW-1003">Cell membrane</keyword>
<dbReference type="NCBIfam" id="TIGR01146">
    <property type="entry name" value="ATPsyn_F1gamma"/>
    <property type="match status" value="1"/>
</dbReference>
<keyword evidence="12" id="KW-1185">Reference proteome</keyword>
<evidence type="ECO:0000256" key="6">
    <source>
        <dbReference type="ARBA" id="ARBA00023065"/>
    </source>
</evidence>
<reference evidence="11 12" key="1">
    <citation type="submission" date="2011-08" db="EMBL/GenBank/DDBJ databases">
        <title>The Genome Sequence of Alistipes indistinctus YIT 12060.</title>
        <authorList>
            <consortium name="The Broad Institute Genome Sequencing Platform"/>
            <person name="Earl A."/>
            <person name="Ward D."/>
            <person name="Feldgarden M."/>
            <person name="Gevers D."/>
            <person name="Morotomi M."/>
            <person name="Young S.K."/>
            <person name="Zeng Q."/>
            <person name="Gargeya S."/>
            <person name="Fitzgerald M."/>
            <person name="Haas B."/>
            <person name="Abouelleil A."/>
            <person name="Alvarado L."/>
            <person name="Arachchi H.M."/>
            <person name="Berlin A."/>
            <person name="Brown A."/>
            <person name="Chapman S.B."/>
            <person name="Chen Z."/>
            <person name="Dunbar C."/>
            <person name="Freedman E."/>
            <person name="Gearin G."/>
            <person name="Gellesch M."/>
            <person name="Goldberg J."/>
            <person name="Griggs A."/>
            <person name="Gujja S."/>
            <person name="Heiman D."/>
            <person name="Howarth C."/>
            <person name="Larson L."/>
            <person name="Lui A."/>
            <person name="MacDonald P.J.P."/>
            <person name="Montmayeur A."/>
            <person name="Murphy C."/>
            <person name="Neiman D."/>
            <person name="Pearson M."/>
            <person name="Priest M."/>
            <person name="Roberts A."/>
            <person name="Saif S."/>
            <person name="Shea T."/>
            <person name="Shenoy N."/>
            <person name="Sisk P."/>
            <person name="Stolte C."/>
            <person name="Sykes S."/>
            <person name="Wortman J."/>
            <person name="Nusbaum C."/>
            <person name="Birren B."/>
        </authorList>
    </citation>
    <scope>NUCLEOTIDE SEQUENCE [LARGE SCALE GENOMIC DNA]</scope>
    <source>
        <strain evidence="11 12">YIT 12060</strain>
    </source>
</reference>
<dbReference type="HOGENOM" id="CLU_050669_0_1_10"/>
<comment type="caution">
    <text evidence="11">The sequence shown here is derived from an EMBL/GenBank/DDBJ whole genome shotgun (WGS) entry which is preliminary data.</text>
</comment>
<dbReference type="PATRIC" id="fig|742725.3.peg.268"/>
<evidence type="ECO:0000256" key="10">
    <source>
        <dbReference type="HAMAP-Rule" id="MF_00815"/>
    </source>
</evidence>
<dbReference type="InterPro" id="IPR000131">
    <property type="entry name" value="ATP_synth_F1_gsu"/>
</dbReference>
<keyword evidence="4 10" id="KW-0813">Transport</keyword>
<dbReference type="GO" id="GO:0046933">
    <property type="term" value="F:proton-transporting ATP synthase activity, rotational mechanism"/>
    <property type="evidence" value="ECO:0007669"/>
    <property type="project" value="UniProtKB-UniRule"/>
</dbReference>
<dbReference type="Gene3D" id="1.10.287.80">
    <property type="entry name" value="ATP synthase, gamma subunit, helix hairpin domain"/>
    <property type="match status" value="1"/>
</dbReference>